<evidence type="ECO:0000256" key="2">
    <source>
        <dbReference type="ARBA" id="ARBA00022840"/>
    </source>
</evidence>
<dbReference type="PROSITE" id="PS51194">
    <property type="entry name" value="HELICASE_CTER"/>
    <property type="match status" value="1"/>
</dbReference>
<keyword evidence="7" id="KW-1185">Reference proteome</keyword>
<dbReference type="SMART" id="SM00487">
    <property type="entry name" value="DEXDc"/>
    <property type="match status" value="1"/>
</dbReference>
<dbReference type="GO" id="GO:0043138">
    <property type="term" value="F:3'-5' DNA helicase activity"/>
    <property type="evidence" value="ECO:0007669"/>
    <property type="project" value="TreeGrafter"/>
</dbReference>
<name>K0Z679_9CORY</name>
<dbReference type="Gene3D" id="3.40.50.300">
    <property type="entry name" value="P-loop containing nucleotide triphosphate hydrolases"/>
    <property type="match status" value="2"/>
</dbReference>
<keyword evidence="1" id="KW-0547">Nucleotide-binding</keyword>
<keyword evidence="2" id="KW-0067">ATP-binding</keyword>
<evidence type="ECO:0000256" key="1">
    <source>
        <dbReference type="ARBA" id="ARBA00022741"/>
    </source>
</evidence>
<reference evidence="6 7" key="1">
    <citation type="submission" date="2012-08" db="EMBL/GenBank/DDBJ databases">
        <title>The Genome Sequence of Turicella otitidis ATCC 51513.</title>
        <authorList>
            <consortium name="The Broad Institute Genome Sequencing Platform"/>
            <person name="Earl A."/>
            <person name="Ward D."/>
            <person name="Feldgarden M."/>
            <person name="Gevers D."/>
            <person name="Huys G."/>
            <person name="Walker B."/>
            <person name="Young S.K."/>
            <person name="Zeng Q."/>
            <person name="Gargeya S."/>
            <person name="Fitzgerald M."/>
            <person name="Haas B."/>
            <person name="Abouelleil A."/>
            <person name="Alvarado L."/>
            <person name="Arachchi H.M."/>
            <person name="Berlin A.M."/>
            <person name="Chapman S.B."/>
            <person name="Goldberg J."/>
            <person name="Griggs A."/>
            <person name="Gujja S."/>
            <person name="Hansen M."/>
            <person name="Howarth C."/>
            <person name="Imamovic A."/>
            <person name="Larimer J."/>
            <person name="McCowen C."/>
            <person name="Montmayeur A."/>
            <person name="Murphy C."/>
            <person name="Neiman D."/>
            <person name="Pearson M."/>
            <person name="Priest M."/>
            <person name="Roberts A."/>
            <person name="Saif S."/>
            <person name="Shea T."/>
            <person name="Sisk P."/>
            <person name="Sykes S."/>
            <person name="Wortman J."/>
            <person name="Nusbaum C."/>
            <person name="Birren B."/>
        </authorList>
    </citation>
    <scope>NUCLEOTIDE SEQUENCE [LARGE SCALE GENOMIC DNA]</scope>
    <source>
        <strain evidence="6 7">ATCC 51513</strain>
    </source>
</reference>
<dbReference type="InterPro" id="IPR001650">
    <property type="entry name" value="Helicase_C-like"/>
</dbReference>
<dbReference type="EMBL" id="AHAE01000008">
    <property type="protein sequence ID" value="EJZ82905.1"/>
    <property type="molecule type" value="Genomic_DNA"/>
</dbReference>
<gene>
    <name evidence="6" type="ORF">HMPREF9719_00167</name>
</gene>
<dbReference type="SUPFAM" id="SSF52540">
    <property type="entry name" value="P-loop containing nucleoside triphosphate hydrolases"/>
    <property type="match status" value="2"/>
</dbReference>
<comment type="caution">
    <text evidence="6">The sequence shown here is derived from an EMBL/GenBank/DDBJ whole genome shotgun (WGS) entry which is preliminary data.</text>
</comment>
<dbReference type="PANTHER" id="PTHR47957:SF3">
    <property type="entry name" value="ATP-DEPENDENT HELICASE HRQ1"/>
    <property type="match status" value="1"/>
</dbReference>
<dbReference type="HOGENOM" id="CLU_001338_1_0_11"/>
<dbReference type="GO" id="GO:0006289">
    <property type="term" value="P:nucleotide-excision repair"/>
    <property type="evidence" value="ECO:0007669"/>
    <property type="project" value="TreeGrafter"/>
</dbReference>
<dbReference type="eggNOG" id="COG1205">
    <property type="taxonomic scope" value="Bacteria"/>
</dbReference>
<evidence type="ECO:0000256" key="3">
    <source>
        <dbReference type="SAM" id="MobiDB-lite"/>
    </source>
</evidence>
<protein>
    <recommendedName>
        <fullName evidence="8">DEAD/DEAH box helicase</fullName>
    </recommendedName>
</protein>
<dbReference type="GO" id="GO:0036297">
    <property type="term" value="P:interstrand cross-link repair"/>
    <property type="evidence" value="ECO:0007669"/>
    <property type="project" value="TreeGrafter"/>
</dbReference>
<dbReference type="GO" id="GO:0003676">
    <property type="term" value="F:nucleic acid binding"/>
    <property type="evidence" value="ECO:0007669"/>
    <property type="project" value="InterPro"/>
</dbReference>
<dbReference type="Pfam" id="PF00271">
    <property type="entry name" value="Helicase_C"/>
    <property type="match status" value="1"/>
</dbReference>
<sequence>MSSLLPVYAAGQLVRGITEYLTTSFALADRGTSEALGAFLSDRENGMFYGPYVKARMPYAPAEDEPDELLEWLPDWFRPYHHQAEAFKRLRSKVPGGKEHEPEPTLVVTGTGSGKTESFLYPILDHARRERRLGKRGVKALILYPMNALANDQASRLAGLLTDFADDLGGVTAGIYTGETSGSGATRVRKDSLITDRSQIRSSPPDILLTNYKMLDQLLLRPADREIWRISADSLRYLVLDEFHTYDGAQGTDVALLLRRLGMMLRRYQDSSLLTRRQQRDPLGLVTPVATSATLGGGEDVKSMLEFAFQVFGRKLSPEAIVGEASMSIPDWRAEVLRRFGPVATTPSPSPEDYPGGGAAPEADEIFEQVAAASKGSNYIDAVREVLGREVFGFGPGDSLGEQIVRVAAHPLTERFLAAAATPRPLTTREGEDVVGLAEELFGPKDAGEQENAYQELTTYLVSLFADLRARLGEEAGGFEGKILPGLEAHLWVREVSRIDRLAGEQRFRWSDDGPADAAADEAWLPACYCRQCGRSGWMAALEASTDDRVVLDPQKIRAMSMNRTQRENLRPLLEAAPGRPGEDEADDPRDTGDAPGQLYWLDTTTRTLSASPLGSGEEDALAPVLSYANTKDGISKAAAKQTCPSCGNEDSIRFIGSGVATLLSVSLSNLFGLDVLDAKEKKTLVFTDSVQDAAHRAAFVQARSRSFSLRTQTRRAVAEAGGTARLDELARLLLKTADRAATTEADKLRSRFELLPPELARSPRFRPLWDPKAGAVDRQHARDAALERLAFDEILEFGSRSDLPRSLGLTGSVTAQVVVDDDEALEAARNALEEVTAPLEGWRDGDVVRWARGVLEFLRMRGAIDHKWLRPYLADDGNVFLLNRRQARDRGVPRMRFETAPEFPRLGRTLHRPSPLTPVNSAQGFYATWSRRALGLPRDEASRAVTKLLAAMAKAGWLHKVTTETHAIVYALAPGLVEVSTEGAGELVACPVCNARRAVGTQARAHLEGAPCFTKGCPGRLTAKPVEENYYQGLYATERPRTVVSREHTSLLEREARQDLERQFRGSEGESAPDAPNVLVATPTLEMGIDIGDLSAVMLASLPDTVASYVQRVGRAGRLSGNSLIVALVRGRGKALPKLNQPLSVIDGRVNPPWAMLEAAAILKRQFLASVIDYVDVEAELPELNNADHALNASLRGLHTVLVELLSDEKFARARVEEFLRAIGERAVSPEATDELRDWATAKDSDCAVRDVERAAERFTADERRLGERLVQASTVLEELEGKVVDETGRQRLSAGEDEYEQYRDLKTMRKSLNRQLIEHSRRHWVSAMEDYGLLPNFTLLDEAVDLELTVSEWDSVELEWTPMRRSYSRGVSAALQELAPGATFYVDGVAATIDAVEMDRDGGDVEQWRVCPSCSYVRNDTAEPGDPGPCPRCGSEAFADQSQQIDVLPMRQVSASVERTRAAIGDQTDDRSQASFHLATTLAADEEDLDSGWFTSSGFGATYLPRATLRWLNLGRGEGEGLAIAGRAPQAPLFRVCRVCGQVDSRAGGNDPRDHRPWCPRRMEREEDTVSFALGRTLTTQAVLLQLPPAIASGADTISLPSLVAAIKLGFRKQFGGDPDNLDVVTLPIGAPGSPRPQDALVIHDQVPGGTGYLSQFHSPKQVFELLKSAWEIVHDCDCQHSDREACPKCLLPYAPYRQIDKTSRAAADVALTKILTDDLRLSEGRSPADLGPDFWEITHERPSIDEDSLLEHRFSEVFRSWLESQHADIVERHTSEGRRELTFRFTTGDDKNEEKSESWTFEEQKKLLHARTIADFYLENSTRTRRIAIYLDGFAYHGAAVNHRAGHDADARSLLAADGIVPWTITWRDLDEYEEYRRTGVLPTTPLWHAGGQVDLIVAQRFGLNAHDEVALLTRGPVEQLFALVERPNAKIWGLAGRCAVIHAATAARAARTWDEKSAIPVGRLIELAITGSAPSELRLGYTDDPDTYREAWGQFWALANLLAVGEDRVSFTAASPGAAAAPAPTRTQAA</sequence>
<accession>K0Z679</accession>
<dbReference type="eggNOG" id="COG1201">
    <property type="taxonomic scope" value="Bacteria"/>
</dbReference>
<dbReference type="PANTHER" id="PTHR47957">
    <property type="entry name" value="ATP-DEPENDENT HELICASE HRQ1"/>
    <property type="match status" value="1"/>
</dbReference>
<dbReference type="InterPro" id="IPR011545">
    <property type="entry name" value="DEAD/DEAH_box_helicase_dom"/>
</dbReference>
<dbReference type="GO" id="GO:0005524">
    <property type="term" value="F:ATP binding"/>
    <property type="evidence" value="ECO:0007669"/>
    <property type="project" value="UniProtKB-KW"/>
</dbReference>
<dbReference type="PROSITE" id="PS51192">
    <property type="entry name" value="HELICASE_ATP_BIND_1"/>
    <property type="match status" value="1"/>
</dbReference>
<feature type="region of interest" description="Disordered" evidence="3">
    <location>
        <begin position="568"/>
        <end position="597"/>
    </location>
</feature>
<dbReference type="RefSeq" id="WP_004600057.1">
    <property type="nucleotide sequence ID" value="NZ_JH815192.1"/>
</dbReference>
<dbReference type="InterPro" id="IPR018973">
    <property type="entry name" value="MZB"/>
</dbReference>
<evidence type="ECO:0000259" key="4">
    <source>
        <dbReference type="PROSITE" id="PS51192"/>
    </source>
</evidence>
<dbReference type="Proteomes" id="UP000006078">
    <property type="component" value="Unassembled WGS sequence"/>
</dbReference>
<feature type="domain" description="Helicase ATP-binding" evidence="4">
    <location>
        <begin position="96"/>
        <end position="313"/>
    </location>
</feature>
<feature type="domain" description="Helicase C-terminal" evidence="5">
    <location>
        <begin position="992"/>
        <end position="1163"/>
    </location>
</feature>
<evidence type="ECO:0008006" key="8">
    <source>
        <dbReference type="Google" id="ProtNLM"/>
    </source>
</evidence>
<evidence type="ECO:0000259" key="5">
    <source>
        <dbReference type="PROSITE" id="PS51194"/>
    </source>
</evidence>
<dbReference type="InterPro" id="IPR027417">
    <property type="entry name" value="P-loop_NTPase"/>
</dbReference>
<dbReference type="InterPro" id="IPR014001">
    <property type="entry name" value="Helicase_ATP-bd"/>
</dbReference>
<organism evidence="6 7">
    <name type="scientific">Corynebacterium otitidis ATCC 51513</name>
    <dbReference type="NCBI Taxonomy" id="883169"/>
    <lineage>
        <taxon>Bacteria</taxon>
        <taxon>Bacillati</taxon>
        <taxon>Actinomycetota</taxon>
        <taxon>Actinomycetes</taxon>
        <taxon>Mycobacteriales</taxon>
        <taxon>Corynebacteriaceae</taxon>
        <taxon>Corynebacterium</taxon>
    </lineage>
</organism>
<dbReference type="STRING" id="29321.AAV33_04140"/>
<proteinExistence type="predicted"/>
<evidence type="ECO:0000313" key="7">
    <source>
        <dbReference type="Proteomes" id="UP000006078"/>
    </source>
</evidence>
<feature type="non-terminal residue" evidence="6">
    <location>
        <position position="2034"/>
    </location>
</feature>
<evidence type="ECO:0000313" key="6">
    <source>
        <dbReference type="EMBL" id="EJZ82905.1"/>
    </source>
</evidence>
<dbReference type="Pfam" id="PF00270">
    <property type="entry name" value="DEAD"/>
    <property type="match status" value="1"/>
</dbReference>
<dbReference type="Pfam" id="PF09369">
    <property type="entry name" value="MZB"/>
    <property type="match status" value="1"/>
</dbReference>
<dbReference type="SMART" id="SM00490">
    <property type="entry name" value="HELICc"/>
    <property type="match status" value="1"/>
</dbReference>